<feature type="region of interest" description="Disordered" evidence="1">
    <location>
        <begin position="1"/>
        <end position="23"/>
    </location>
</feature>
<gene>
    <name evidence="2" type="ORF">HCBG_02659</name>
</gene>
<keyword evidence="3" id="KW-1185">Reference proteome</keyword>
<feature type="compositionally biased region" description="Basic residues" evidence="1">
    <location>
        <begin position="84"/>
        <end position="93"/>
    </location>
</feature>
<evidence type="ECO:0000313" key="2">
    <source>
        <dbReference type="EMBL" id="EEH09122.1"/>
    </source>
</evidence>
<dbReference type="GeneID" id="69035675"/>
<dbReference type="RefSeq" id="XP_045289603.1">
    <property type="nucleotide sequence ID" value="XM_045429708.1"/>
</dbReference>
<name>C0NH37_AJECG</name>
<accession>C0NH37</accession>
<sequence>MGDDDQMQTTGKQLSADGREEQLMPYEGGLFTLLAYSRLPVVPTNDNDGDDKLPPNEASSRSLWEKQRKKERERGEREKEKKIRWSHTPHATRHTPTPSTLKKDVDAAKWSPPRPGLYPMTTTTCCEVVLYLH</sequence>
<proteinExistence type="predicted"/>
<evidence type="ECO:0000313" key="3">
    <source>
        <dbReference type="Proteomes" id="UP000001631"/>
    </source>
</evidence>
<dbReference type="EMBL" id="GG663365">
    <property type="protein sequence ID" value="EEH09122.1"/>
    <property type="molecule type" value="Genomic_DNA"/>
</dbReference>
<protein>
    <submittedName>
        <fullName evidence="2">Uncharacterized protein</fullName>
    </submittedName>
</protein>
<dbReference type="Proteomes" id="UP000001631">
    <property type="component" value="Unassembled WGS sequence"/>
</dbReference>
<feature type="region of interest" description="Disordered" evidence="1">
    <location>
        <begin position="41"/>
        <end position="117"/>
    </location>
</feature>
<dbReference type="AlphaFoldDB" id="C0NH37"/>
<organism evidence="2 3">
    <name type="scientific">Ajellomyces capsulatus (strain G186AR / H82 / ATCC MYA-2454 / RMSCC 2432)</name>
    <name type="common">Darling's disease fungus</name>
    <name type="synonym">Histoplasma capsulatum</name>
    <dbReference type="NCBI Taxonomy" id="447093"/>
    <lineage>
        <taxon>Eukaryota</taxon>
        <taxon>Fungi</taxon>
        <taxon>Dikarya</taxon>
        <taxon>Ascomycota</taxon>
        <taxon>Pezizomycotina</taxon>
        <taxon>Eurotiomycetes</taxon>
        <taxon>Eurotiomycetidae</taxon>
        <taxon>Onygenales</taxon>
        <taxon>Ajellomycetaceae</taxon>
        <taxon>Histoplasma</taxon>
    </lineage>
</organism>
<reference evidence="2" key="1">
    <citation type="submission" date="2009-02" db="EMBL/GenBank/DDBJ databases">
        <title>The Genome Sequence of Ajellomyces capsulatus strain G186AR.</title>
        <authorList>
            <consortium name="The Broad Institute Genome Sequencing Platform"/>
            <person name="Champion M."/>
            <person name="Cuomo C."/>
            <person name="Ma L.-J."/>
            <person name="Henn M.R."/>
            <person name="Sil A."/>
            <person name="Goldman B."/>
            <person name="Young S.K."/>
            <person name="Kodira C.D."/>
            <person name="Zeng Q."/>
            <person name="Koehrsen M."/>
            <person name="Alvarado L."/>
            <person name="Berlin A."/>
            <person name="Borenstein D."/>
            <person name="Chen Z."/>
            <person name="Engels R."/>
            <person name="Freedman E."/>
            <person name="Gellesch M."/>
            <person name="Goldberg J."/>
            <person name="Griggs A."/>
            <person name="Gujja S."/>
            <person name="Heiman D."/>
            <person name="Hepburn T."/>
            <person name="Howarth C."/>
            <person name="Jen D."/>
            <person name="Larson L."/>
            <person name="Lewis B."/>
            <person name="Mehta T."/>
            <person name="Park D."/>
            <person name="Pearson M."/>
            <person name="Roberts A."/>
            <person name="Saif S."/>
            <person name="Shea T."/>
            <person name="Shenoy N."/>
            <person name="Sisk P."/>
            <person name="Stolte C."/>
            <person name="Sykes S."/>
            <person name="Walk T."/>
            <person name="White J."/>
            <person name="Yandava C."/>
            <person name="Klein B."/>
            <person name="McEwen J.G."/>
            <person name="Puccia R."/>
            <person name="Goldman G.H."/>
            <person name="Felipe M.S."/>
            <person name="Nino-Vega G."/>
            <person name="San-Blas G."/>
            <person name="Taylor J."/>
            <person name="Mendoza L."/>
            <person name="Galagan J."/>
            <person name="Nusbaum C."/>
            <person name="Birren B."/>
        </authorList>
    </citation>
    <scope>NUCLEOTIDE SEQUENCE</scope>
    <source>
        <strain evidence="2">G186AR</strain>
    </source>
</reference>
<feature type="compositionally biased region" description="Basic and acidic residues" evidence="1">
    <location>
        <begin position="63"/>
        <end position="83"/>
    </location>
</feature>
<evidence type="ECO:0000256" key="1">
    <source>
        <dbReference type="SAM" id="MobiDB-lite"/>
    </source>
</evidence>
<dbReference type="InParanoid" id="C0NH37"/>
<dbReference type="HOGENOM" id="CLU_1906140_0_0_1"/>